<dbReference type="EMBL" id="JAGDFM010000461">
    <property type="protein sequence ID" value="KAG7378006.1"/>
    <property type="molecule type" value="Genomic_DNA"/>
</dbReference>
<dbReference type="AlphaFoldDB" id="A0A8T1VAM3"/>
<evidence type="ECO:0000313" key="3">
    <source>
        <dbReference type="Proteomes" id="UP000694044"/>
    </source>
</evidence>
<organism evidence="2 3">
    <name type="scientific">Phytophthora pseudosyringae</name>
    <dbReference type="NCBI Taxonomy" id="221518"/>
    <lineage>
        <taxon>Eukaryota</taxon>
        <taxon>Sar</taxon>
        <taxon>Stramenopiles</taxon>
        <taxon>Oomycota</taxon>
        <taxon>Peronosporomycetes</taxon>
        <taxon>Peronosporales</taxon>
        <taxon>Peronosporaceae</taxon>
        <taxon>Phytophthora</taxon>
    </lineage>
</organism>
<gene>
    <name evidence="2" type="ORF">PHYPSEUDO_010690</name>
</gene>
<keyword evidence="3" id="KW-1185">Reference proteome</keyword>
<proteinExistence type="predicted"/>
<dbReference type="Proteomes" id="UP000694044">
    <property type="component" value="Unassembled WGS sequence"/>
</dbReference>
<evidence type="ECO:0000313" key="2">
    <source>
        <dbReference type="EMBL" id="KAG7378006.1"/>
    </source>
</evidence>
<protein>
    <submittedName>
        <fullName evidence="2">Uncharacterized protein</fullName>
    </submittedName>
</protein>
<sequence>MTLQHQDGDMATVEEMLAFVDSFQWDDELFAQSDITDADIQVATATPADSEAKSMAPAPAGNPPKQTPKHKRIRTGWSSSTGLQRRKRAELEFLRAHVKELEAFVEQLKDTDSRSQLRTLGRDRPNVDCREIALAEFIERKKSEEANRVLKTIVDNQVLVSQTLSQVRREQVTL</sequence>
<feature type="region of interest" description="Disordered" evidence="1">
    <location>
        <begin position="46"/>
        <end position="82"/>
    </location>
</feature>
<accession>A0A8T1VAM3</accession>
<dbReference type="OrthoDB" id="94902at2759"/>
<comment type="caution">
    <text evidence="2">The sequence shown here is derived from an EMBL/GenBank/DDBJ whole genome shotgun (WGS) entry which is preliminary data.</text>
</comment>
<name>A0A8T1VAM3_9STRA</name>
<evidence type="ECO:0000256" key="1">
    <source>
        <dbReference type="SAM" id="MobiDB-lite"/>
    </source>
</evidence>
<reference evidence="2" key="1">
    <citation type="submission" date="2021-02" db="EMBL/GenBank/DDBJ databases">
        <authorList>
            <person name="Palmer J.M."/>
        </authorList>
    </citation>
    <scope>NUCLEOTIDE SEQUENCE</scope>
    <source>
        <strain evidence="2">SCRP734</strain>
    </source>
</reference>